<dbReference type="InterPro" id="IPR010994">
    <property type="entry name" value="RuvA_2-like"/>
</dbReference>
<keyword evidence="3" id="KW-0235">DNA replication</keyword>
<dbReference type="Gene3D" id="1.10.150.110">
    <property type="entry name" value="DNA polymerase beta, N-terminal domain-like"/>
    <property type="match status" value="1"/>
</dbReference>
<dbReference type="GO" id="GO:0008270">
    <property type="term" value="F:zinc ion binding"/>
    <property type="evidence" value="ECO:0007669"/>
    <property type="project" value="TreeGrafter"/>
</dbReference>
<comment type="caution">
    <text evidence="7">The sequence shown here is derived from an EMBL/GenBank/DDBJ whole genome shotgun (WGS) entry which is preliminary data.</text>
</comment>
<dbReference type="SUPFAM" id="SSF81301">
    <property type="entry name" value="Nucleotidyltransferase"/>
    <property type="match status" value="1"/>
</dbReference>
<evidence type="ECO:0000259" key="4">
    <source>
        <dbReference type="SMART" id="SM00278"/>
    </source>
</evidence>
<dbReference type="GO" id="GO:0004527">
    <property type="term" value="F:exonuclease activity"/>
    <property type="evidence" value="ECO:0007669"/>
    <property type="project" value="UniProtKB-KW"/>
</dbReference>
<evidence type="ECO:0000256" key="3">
    <source>
        <dbReference type="ARBA" id="ARBA00022705"/>
    </source>
</evidence>
<reference evidence="7 8" key="1">
    <citation type="journal article" date="2013" name="Genome Announc.">
        <title>Draft Genome Sequence of Cesiribacter andamanensis Strain AMV16T, Isolated from a Soil Sample from a Mud Volcano in the Andaman Islands, India.</title>
        <authorList>
            <person name="Shivaji S."/>
            <person name="Ara S."/>
            <person name="Begum Z."/>
            <person name="Srinivas T.N."/>
            <person name="Singh A."/>
            <person name="Kumar Pinnaka A."/>
        </authorList>
    </citation>
    <scope>NUCLEOTIDE SEQUENCE [LARGE SCALE GENOMIC DNA]</scope>
    <source>
        <strain evidence="7 8">AMV16</strain>
    </source>
</reference>
<dbReference type="InterPro" id="IPR043519">
    <property type="entry name" value="NT_sf"/>
</dbReference>
<dbReference type="InterPro" id="IPR022311">
    <property type="entry name" value="PolX-like"/>
</dbReference>
<dbReference type="SUPFAM" id="SSF47781">
    <property type="entry name" value="RuvA domain 2-like"/>
    <property type="match status" value="1"/>
</dbReference>
<evidence type="ECO:0000313" key="8">
    <source>
        <dbReference type="Proteomes" id="UP000011910"/>
    </source>
</evidence>
<dbReference type="SMART" id="SM00481">
    <property type="entry name" value="POLIIIAc"/>
    <property type="match status" value="1"/>
</dbReference>
<proteinExistence type="predicted"/>
<feature type="domain" description="Polymerase/histidinol phosphatase N-terminal" evidence="5">
    <location>
        <begin position="328"/>
        <end position="407"/>
    </location>
</feature>
<dbReference type="Proteomes" id="UP000011910">
    <property type="component" value="Unassembled WGS sequence"/>
</dbReference>
<evidence type="ECO:0000313" key="7">
    <source>
        <dbReference type="EMBL" id="EMR01482.1"/>
    </source>
</evidence>
<dbReference type="InterPro" id="IPR003583">
    <property type="entry name" value="Hlx-hairpin-Hlx_DNA-bd_motif"/>
</dbReference>
<dbReference type="Gene3D" id="3.30.210.10">
    <property type="entry name" value="DNA polymerase, thumb domain"/>
    <property type="match status" value="1"/>
</dbReference>
<name>M7N2F1_9BACT</name>
<dbReference type="SUPFAM" id="SSF47802">
    <property type="entry name" value="DNA polymerase beta, N-terminal domain-like"/>
    <property type="match status" value="1"/>
</dbReference>
<dbReference type="eggNOG" id="COG1387">
    <property type="taxonomic scope" value="Bacteria"/>
</dbReference>
<dbReference type="GO" id="GO:0042578">
    <property type="term" value="F:phosphoric ester hydrolase activity"/>
    <property type="evidence" value="ECO:0007669"/>
    <property type="project" value="TreeGrafter"/>
</dbReference>
<evidence type="ECO:0000259" key="6">
    <source>
        <dbReference type="SMART" id="SM00483"/>
    </source>
</evidence>
<feature type="domain" description="Helix-hairpin-helix DNA-binding motif class 1" evidence="4">
    <location>
        <begin position="126"/>
        <end position="145"/>
    </location>
</feature>
<dbReference type="Pfam" id="PF14716">
    <property type="entry name" value="HHH_8"/>
    <property type="match status" value="1"/>
</dbReference>
<dbReference type="InterPro" id="IPR003141">
    <property type="entry name" value="Pol/His_phosphatase_N"/>
</dbReference>
<dbReference type="PANTHER" id="PTHR36928:SF1">
    <property type="entry name" value="PHOSPHATASE YCDX-RELATED"/>
    <property type="match status" value="1"/>
</dbReference>
<dbReference type="GO" id="GO:0005829">
    <property type="term" value="C:cytosol"/>
    <property type="evidence" value="ECO:0007669"/>
    <property type="project" value="TreeGrafter"/>
</dbReference>
<accession>M7N2F1</accession>
<feature type="domain" description="DNA-directed DNA polymerase X" evidence="6">
    <location>
        <begin position="1"/>
        <end position="304"/>
    </location>
</feature>
<keyword evidence="7" id="KW-0540">Nuclease</keyword>
<dbReference type="SMART" id="SM00483">
    <property type="entry name" value="POLXc"/>
    <property type="match status" value="1"/>
</dbReference>
<protein>
    <submittedName>
        <fullName evidence="7">DNA polymerase/3'-5' exonuclease PolX</fullName>
    </submittedName>
</protein>
<dbReference type="PIRSF" id="PIRSF005047">
    <property type="entry name" value="UCP005047_YshC"/>
    <property type="match status" value="1"/>
</dbReference>
<keyword evidence="7" id="KW-0269">Exonuclease</keyword>
<keyword evidence="2" id="KW-0237">DNA synthesis</keyword>
<dbReference type="GO" id="GO:0003677">
    <property type="term" value="F:DNA binding"/>
    <property type="evidence" value="ECO:0007669"/>
    <property type="project" value="InterPro"/>
</dbReference>
<keyword evidence="7" id="KW-0378">Hydrolase</keyword>
<dbReference type="OrthoDB" id="9808747at2"/>
<dbReference type="GO" id="GO:0006281">
    <property type="term" value="P:DNA repair"/>
    <property type="evidence" value="ECO:0007669"/>
    <property type="project" value="InterPro"/>
</dbReference>
<dbReference type="InterPro" id="IPR047967">
    <property type="entry name" value="PolX_PHP"/>
</dbReference>
<dbReference type="Gene3D" id="3.20.20.140">
    <property type="entry name" value="Metal-dependent hydrolases"/>
    <property type="match status" value="1"/>
</dbReference>
<dbReference type="STRING" id="1279009.ADICEAN_03391"/>
<evidence type="ECO:0000256" key="2">
    <source>
        <dbReference type="ARBA" id="ARBA00022634"/>
    </source>
</evidence>
<dbReference type="SUPFAM" id="SSF89550">
    <property type="entry name" value="PHP domain-like"/>
    <property type="match status" value="1"/>
</dbReference>
<gene>
    <name evidence="7" type="primary">polX</name>
    <name evidence="7" type="ORF">ADICEAN_03391</name>
</gene>
<feature type="domain" description="Helix-hairpin-helix DNA-binding motif class 1" evidence="4">
    <location>
        <begin position="91"/>
        <end position="110"/>
    </location>
</feature>
<dbReference type="InterPro" id="IPR004013">
    <property type="entry name" value="PHP_dom"/>
</dbReference>
<dbReference type="Pfam" id="PF14520">
    <property type="entry name" value="HHH_5"/>
    <property type="match status" value="1"/>
</dbReference>
<evidence type="ECO:0000256" key="1">
    <source>
        <dbReference type="ARBA" id="ARBA00001946"/>
    </source>
</evidence>
<dbReference type="InterPro" id="IPR050243">
    <property type="entry name" value="PHP_phosphatase"/>
</dbReference>
<dbReference type="InterPro" id="IPR010996">
    <property type="entry name" value="HHH_MUS81"/>
</dbReference>
<dbReference type="AlphaFoldDB" id="M7N2F1"/>
<organism evidence="7 8">
    <name type="scientific">Cesiribacter andamanensis AMV16</name>
    <dbReference type="NCBI Taxonomy" id="1279009"/>
    <lineage>
        <taxon>Bacteria</taxon>
        <taxon>Pseudomonadati</taxon>
        <taxon>Bacteroidota</taxon>
        <taxon>Cytophagia</taxon>
        <taxon>Cytophagales</taxon>
        <taxon>Cesiribacteraceae</taxon>
        <taxon>Cesiribacter</taxon>
    </lineage>
</organism>
<dbReference type="GO" id="GO:0071978">
    <property type="term" value="P:bacterial-type flagellum-dependent swarming motility"/>
    <property type="evidence" value="ECO:0007669"/>
    <property type="project" value="TreeGrafter"/>
</dbReference>
<dbReference type="SMART" id="SM00278">
    <property type="entry name" value="HhH1"/>
    <property type="match status" value="3"/>
</dbReference>
<dbReference type="eggNOG" id="COG1796">
    <property type="taxonomic scope" value="Bacteria"/>
</dbReference>
<sequence length="569" mass="63541">MTDNKTIIRQLRLAATLLELHGENQFKIRSYVNAVFPLERLNEPLHQLSLQEISAIQGIGKSIAANIQEILERGSFGLLEELLAKTPHGVLRMLSIKGLGPKKVAQIWQEVGITDPEALLQACKENKLAKVKGFGAKTQETIKEALLFARENEGRLRYADLLPQAEKLRELLRQHFPLTEWAGEMRRCLEVINSLCFVVGHQQAQEVWEVLNGLEELESNTPCCGPYAWRGQLRDSKLPLEVHVTDPTTFASQLLVLTGSDAHIGTPLPNGQTLLQLACATPYPSEEALYEAAGLPYIPAELREGLGELELAAEEKLPRLIEYADLTGSLHNHTTYSDGKNTLREMAAYCRDMGLQYLGISDHSQSAYYAGGLQIEQVRKQHREIDALNQEMAPFRIFKGIESDILADGSLDYPMDQLAEFDFVVASIHANLNMSLEKATERLLTAIATPFTTMLGHPTGRLLLRRAGYPIDHKAVIDACARHGVIIEVNANPWRLDLDWRWLSYAQEQGVMISINPDAHETAGFHDMYFGTLVARKGGLTAERCFNAQPLEAIASHFEARKQKALQQL</sequence>
<dbReference type="Pfam" id="PF02811">
    <property type="entry name" value="PHP"/>
    <property type="match status" value="1"/>
</dbReference>
<dbReference type="RefSeq" id="WP_009196774.1">
    <property type="nucleotide sequence ID" value="NZ_AODQ01000112.1"/>
</dbReference>
<comment type="cofactor">
    <cofactor evidence="1">
        <name>Mg(2+)</name>
        <dbReference type="ChEBI" id="CHEBI:18420"/>
    </cofactor>
</comment>
<dbReference type="PATRIC" id="fig|1279009.4.peg.3433"/>
<dbReference type="Gene3D" id="1.10.150.20">
    <property type="entry name" value="5' to 3' exonuclease, C-terminal subdomain"/>
    <property type="match status" value="1"/>
</dbReference>
<dbReference type="CDD" id="cd07436">
    <property type="entry name" value="PHP_PolX"/>
    <property type="match status" value="1"/>
</dbReference>
<dbReference type="InterPro" id="IPR027421">
    <property type="entry name" value="DNA_pol_lamdba_lyase_dom_sf"/>
</dbReference>
<feature type="domain" description="Helix-hairpin-helix DNA-binding motif class 1" evidence="4">
    <location>
        <begin position="51"/>
        <end position="70"/>
    </location>
</feature>
<dbReference type="EMBL" id="AODQ01000112">
    <property type="protein sequence ID" value="EMR01482.1"/>
    <property type="molecule type" value="Genomic_DNA"/>
</dbReference>
<dbReference type="InterPro" id="IPR002054">
    <property type="entry name" value="DNA-dir_DNA_pol_X"/>
</dbReference>
<dbReference type="InterPro" id="IPR037160">
    <property type="entry name" value="DNA_Pol_thumb_sf"/>
</dbReference>
<dbReference type="InterPro" id="IPR016195">
    <property type="entry name" value="Pol/histidinol_Pase-like"/>
</dbReference>
<dbReference type="GO" id="GO:0003887">
    <property type="term" value="F:DNA-directed DNA polymerase activity"/>
    <property type="evidence" value="ECO:0007669"/>
    <property type="project" value="InterPro"/>
</dbReference>
<dbReference type="PANTHER" id="PTHR36928">
    <property type="entry name" value="PHOSPHATASE YCDX-RELATED"/>
    <property type="match status" value="1"/>
</dbReference>
<evidence type="ECO:0000259" key="5">
    <source>
        <dbReference type="SMART" id="SM00481"/>
    </source>
</evidence>
<keyword evidence="8" id="KW-1185">Reference proteome</keyword>